<dbReference type="Pfam" id="PF00535">
    <property type="entry name" value="Glycos_transf_2"/>
    <property type="match status" value="1"/>
</dbReference>
<dbReference type="PANTHER" id="PTHR48090">
    <property type="entry name" value="UNDECAPRENYL-PHOSPHATE 4-DEOXY-4-FORMAMIDO-L-ARABINOSE TRANSFERASE-RELATED"/>
    <property type="match status" value="1"/>
</dbReference>
<proteinExistence type="predicted"/>
<reference evidence="3 4" key="1">
    <citation type="submission" date="2015-09" db="EMBL/GenBank/DDBJ databases">
        <title>Genome announcement of multiple Pseudomonas syringae strains.</title>
        <authorList>
            <person name="Thakur S."/>
            <person name="Wang P.W."/>
            <person name="Gong Y."/>
            <person name="Weir B.S."/>
            <person name="Guttman D.S."/>
        </authorList>
    </citation>
    <scope>NUCLEOTIDE SEQUENCE [LARGE SCALE GENOMIC DNA]</scope>
    <source>
        <strain evidence="3 4">ICMP3956</strain>
    </source>
</reference>
<dbReference type="InterPro" id="IPR029044">
    <property type="entry name" value="Nucleotide-diphossugar_trans"/>
</dbReference>
<dbReference type="InterPro" id="IPR001173">
    <property type="entry name" value="Glyco_trans_2-like"/>
</dbReference>
<dbReference type="Proteomes" id="UP000050562">
    <property type="component" value="Unassembled WGS sequence"/>
</dbReference>
<dbReference type="InterPro" id="IPR050256">
    <property type="entry name" value="Glycosyltransferase_2"/>
</dbReference>
<comment type="caution">
    <text evidence="3">The sequence shown here is derived from an EMBL/GenBank/DDBJ whole genome shotgun (WGS) entry which is preliminary data.</text>
</comment>
<accession>A0A0P9XR76</accession>
<protein>
    <recommendedName>
        <fullName evidence="2">Glycosyltransferase 2-like domain-containing protein</fullName>
    </recommendedName>
</protein>
<feature type="domain" description="Glycosyltransferase 2-like" evidence="2">
    <location>
        <begin position="98"/>
        <end position="208"/>
    </location>
</feature>
<organism evidence="3 4">
    <name type="scientific">Pseudomonas syringae pv. primulae</name>
    <dbReference type="NCBI Taxonomy" id="251707"/>
    <lineage>
        <taxon>Bacteria</taxon>
        <taxon>Pseudomonadati</taxon>
        <taxon>Pseudomonadota</taxon>
        <taxon>Gammaproteobacteria</taxon>
        <taxon>Pseudomonadales</taxon>
        <taxon>Pseudomonadaceae</taxon>
        <taxon>Pseudomonas</taxon>
    </lineage>
</organism>
<name>A0A0P9XR76_9PSED</name>
<dbReference type="PANTHER" id="PTHR48090:SF7">
    <property type="entry name" value="RFBJ PROTEIN"/>
    <property type="match status" value="1"/>
</dbReference>
<dbReference type="AlphaFoldDB" id="A0A0P9XR76"/>
<evidence type="ECO:0000256" key="1">
    <source>
        <dbReference type="ARBA" id="ARBA00022519"/>
    </source>
</evidence>
<dbReference type="RefSeq" id="WP_081021712.1">
    <property type="nucleotide sequence ID" value="NZ_LJRC01000103.1"/>
</dbReference>
<dbReference type="SUPFAM" id="SSF53448">
    <property type="entry name" value="Nucleotide-diphospho-sugar transferases"/>
    <property type="match status" value="1"/>
</dbReference>
<dbReference type="CDD" id="cd00761">
    <property type="entry name" value="Glyco_tranf_GTA_type"/>
    <property type="match status" value="1"/>
</dbReference>
<evidence type="ECO:0000259" key="2">
    <source>
        <dbReference type="Pfam" id="PF00535"/>
    </source>
</evidence>
<evidence type="ECO:0000313" key="3">
    <source>
        <dbReference type="EMBL" id="KPY38140.1"/>
    </source>
</evidence>
<dbReference type="Gene3D" id="3.90.550.10">
    <property type="entry name" value="Spore Coat Polysaccharide Biosynthesis Protein SpsA, Chain A"/>
    <property type="match status" value="1"/>
</dbReference>
<keyword evidence="1" id="KW-1003">Cell membrane</keyword>
<keyword evidence="1" id="KW-0472">Membrane</keyword>
<dbReference type="EMBL" id="LJRC01000103">
    <property type="protein sequence ID" value="KPY38140.1"/>
    <property type="molecule type" value="Genomic_DNA"/>
</dbReference>
<keyword evidence="1" id="KW-0997">Cell inner membrane</keyword>
<dbReference type="PATRIC" id="fig|251707.3.peg.5267"/>
<evidence type="ECO:0000313" key="4">
    <source>
        <dbReference type="Proteomes" id="UP000050562"/>
    </source>
</evidence>
<sequence length="362" mass="39361">MDSQEASANVQGLHCGNGTAVNLLDIASRTALVLETNNLRGGNDAVQAVSSLKRLITRFTQQSVSPRILAQWVITHDGLDLAARDALRALAGRTLDFVEIDTQTGYYDAKNVGFDRVDQARCEYVVFADADCLPGADWLEHLLMPFTQANAPVAVAGRTSYAPGVTGSALTAIDFMYFPSPLRKGATRNFYANNVAFRCGTFEAHRYEPLGGVYRAHCQVMGLRMQAAGVAVTYAPRAHTEHRLPDSRGELVKLRWLRGGDSVGLTPYLVRAYMPDWLQWLGRSGPIGPLCVMVGRLGYSLKALDHQDLEPLRGMRRLAATVVVIGMSLLDTAGAVVRGCGISAGRASARHSEALSYHRNQD</sequence>
<gene>
    <name evidence="3" type="ORF">ALO52_04001</name>
</gene>